<sequence length="223" mass="24977">MAKPSFIFDNLENEDNMKRGLAAIESESENTHRRYQQLLGFKKPLLKTVSSIGKTEMDSQHKDTVQQMMASLPGPSCQIYRKIALLGVLYGEKCKAALDSVSKSVQTLQGLSPSSDESPLTFIRKNQIFHQVPQDVWSQRPQTIVTVVPTTFVTQCLEILQMLSKHTRSRKQLVAAGILSELLENNIHQGPKTARAQARAALRTFSESDLNAVNELNNLVQRK</sequence>
<proteinExistence type="predicted"/>
<dbReference type="Proteomes" id="UP000029120">
    <property type="component" value="Chromosome 3"/>
</dbReference>
<reference evidence="3" key="1">
    <citation type="journal article" date="2015" name="Nat. Plants">
        <title>Genome expansion of Arabis alpina linked with retrotransposition and reduced symmetric DNA methylation.</title>
        <authorList>
            <person name="Willing E.M."/>
            <person name="Rawat V."/>
            <person name="Mandakova T."/>
            <person name="Maumus F."/>
            <person name="James G.V."/>
            <person name="Nordstroem K.J."/>
            <person name="Becker C."/>
            <person name="Warthmann N."/>
            <person name="Chica C."/>
            <person name="Szarzynska B."/>
            <person name="Zytnicki M."/>
            <person name="Albani M.C."/>
            <person name="Kiefer C."/>
            <person name="Bergonzi S."/>
            <person name="Castaings L."/>
            <person name="Mateos J.L."/>
            <person name="Berns M.C."/>
            <person name="Bujdoso N."/>
            <person name="Piofczyk T."/>
            <person name="de Lorenzo L."/>
            <person name="Barrero-Sicilia C."/>
            <person name="Mateos I."/>
            <person name="Piednoel M."/>
            <person name="Hagmann J."/>
            <person name="Chen-Min-Tao R."/>
            <person name="Iglesias-Fernandez R."/>
            <person name="Schuster S.C."/>
            <person name="Alonso-Blanco C."/>
            <person name="Roudier F."/>
            <person name="Carbonero P."/>
            <person name="Paz-Ares J."/>
            <person name="Davis S.J."/>
            <person name="Pecinka A."/>
            <person name="Quesneville H."/>
            <person name="Colot V."/>
            <person name="Lysak M.A."/>
            <person name="Weigel D."/>
            <person name="Coupland G."/>
            <person name="Schneeberger K."/>
        </authorList>
    </citation>
    <scope>NUCLEOTIDE SEQUENCE [LARGE SCALE GENOMIC DNA]</scope>
    <source>
        <strain evidence="3">cv. Pajares</strain>
    </source>
</reference>
<dbReference type="Pfam" id="PF24079">
    <property type="entry name" value="UBR4"/>
    <property type="match status" value="1"/>
</dbReference>
<dbReference type="AlphaFoldDB" id="A0A087H649"/>
<dbReference type="GO" id="GO:0009926">
    <property type="term" value="P:auxin polar transport"/>
    <property type="evidence" value="ECO:0007669"/>
    <property type="project" value="TreeGrafter"/>
</dbReference>
<evidence type="ECO:0000259" key="1">
    <source>
        <dbReference type="Pfam" id="PF24079"/>
    </source>
</evidence>
<organism evidence="2 3">
    <name type="scientific">Arabis alpina</name>
    <name type="common">Alpine rock-cress</name>
    <dbReference type="NCBI Taxonomy" id="50452"/>
    <lineage>
        <taxon>Eukaryota</taxon>
        <taxon>Viridiplantae</taxon>
        <taxon>Streptophyta</taxon>
        <taxon>Embryophyta</taxon>
        <taxon>Tracheophyta</taxon>
        <taxon>Spermatophyta</taxon>
        <taxon>Magnoliopsida</taxon>
        <taxon>eudicotyledons</taxon>
        <taxon>Gunneridae</taxon>
        <taxon>Pentapetalae</taxon>
        <taxon>rosids</taxon>
        <taxon>malvids</taxon>
        <taxon>Brassicales</taxon>
        <taxon>Brassicaceae</taxon>
        <taxon>Arabideae</taxon>
        <taxon>Arabis</taxon>
    </lineage>
</organism>
<gene>
    <name evidence="2" type="ordered locus">AALP_Aa3g004300</name>
</gene>
<protein>
    <recommendedName>
        <fullName evidence="1">E3 ubiquitin-protein ligase UBR4-like domain-containing protein</fullName>
    </recommendedName>
</protein>
<dbReference type="eggNOG" id="KOG1776">
    <property type="taxonomic scope" value="Eukaryota"/>
</dbReference>
<dbReference type="GO" id="GO:0005829">
    <property type="term" value="C:cytosol"/>
    <property type="evidence" value="ECO:0007669"/>
    <property type="project" value="TreeGrafter"/>
</dbReference>
<dbReference type="Gramene" id="KFK37601">
    <property type="protein sequence ID" value="KFK37601"/>
    <property type="gene ID" value="AALP_AA3G004300"/>
</dbReference>
<dbReference type="InterPro" id="IPR056530">
    <property type="entry name" value="UBR4-like_dom"/>
</dbReference>
<dbReference type="InterPro" id="IPR045189">
    <property type="entry name" value="UBR4-like"/>
</dbReference>
<evidence type="ECO:0000313" key="3">
    <source>
        <dbReference type="Proteomes" id="UP000029120"/>
    </source>
</evidence>
<dbReference type="PANTHER" id="PTHR21725">
    <property type="entry name" value="E3 UBIQUITIN-PROTEIN LIGASE UBR4"/>
    <property type="match status" value="1"/>
</dbReference>
<accession>A0A087H649</accession>
<name>A0A087H649_ARAAL</name>
<dbReference type="PANTHER" id="PTHR21725:SF1">
    <property type="entry name" value="E3 UBIQUITIN-PROTEIN LIGASE UBR4"/>
    <property type="match status" value="1"/>
</dbReference>
<dbReference type="EMBL" id="CM002871">
    <property type="protein sequence ID" value="KFK37601.1"/>
    <property type="molecule type" value="Genomic_DNA"/>
</dbReference>
<feature type="domain" description="E3 ubiquitin-protein ligase UBR4-like" evidence="1">
    <location>
        <begin position="1"/>
        <end position="110"/>
    </location>
</feature>
<dbReference type="OrthoDB" id="1748826at2759"/>
<evidence type="ECO:0000313" key="2">
    <source>
        <dbReference type="EMBL" id="KFK37601.1"/>
    </source>
</evidence>
<dbReference type="GO" id="GO:0009506">
    <property type="term" value="C:plasmodesma"/>
    <property type="evidence" value="ECO:0007669"/>
    <property type="project" value="TreeGrafter"/>
</dbReference>
<keyword evidence="3" id="KW-1185">Reference proteome</keyword>